<evidence type="ECO:0000256" key="5">
    <source>
        <dbReference type="ARBA" id="ARBA00023175"/>
    </source>
</evidence>
<dbReference type="AlphaFoldDB" id="A0A6A7BX62"/>
<keyword evidence="12" id="KW-1185">Reference proteome</keyword>
<evidence type="ECO:0000256" key="7">
    <source>
        <dbReference type="RuleBase" id="RU000394"/>
    </source>
</evidence>
<dbReference type="InterPro" id="IPR036961">
    <property type="entry name" value="Kinesin_motor_dom_sf"/>
</dbReference>
<dbReference type="InterPro" id="IPR002347">
    <property type="entry name" value="SDR_fam"/>
</dbReference>
<dbReference type="InterPro" id="IPR027640">
    <property type="entry name" value="Kinesin-like_fam"/>
</dbReference>
<keyword evidence="4" id="KW-0521">NADP</keyword>
<dbReference type="SMART" id="SM00129">
    <property type="entry name" value="KISc"/>
    <property type="match status" value="1"/>
</dbReference>
<dbReference type="FunFam" id="3.40.850.10:FF:000091">
    <property type="entry name" value="Kinesin family protein"/>
    <property type="match status" value="1"/>
</dbReference>
<dbReference type="PANTHER" id="PTHR24115">
    <property type="entry name" value="KINESIN-RELATED"/>
    <property type="match status" value="1"/>
</dbReference>
<dbReference type="PRINTS" id="PR00081">
    <property type="entry name" value="GDHRDH"/>
</dbReference>
<keyword evidence="5 7" id="KW-0505">Motor protein</keyword>
<sequence length="947" mass="102427">MDHRSASTTLFNVYLRLRPAAAGEKERFLDVDEASEHGEAPTHITIKPPADDKRRRAVERFAFTRVFDEYVGQREIFEQCGLLSQVEGVLGPSGREGRDGLVATLGVTGHTMLGSKSQRGITQLALDVLFRHAAPYLVNTETSISTLQSLSAADNSEAHLASAAHYLDTIAGGDGSSIRGGTPNLDGARLSAMVPKMPLPRTATMPRLPRVDDINFDVDRSAEYAVVLCMYEVYNDRIFDLLASRAAPPKALLKRRALVFKNTEMSQDRKVVAGLRKVVCSSLEDALLVLEAGLQERRVAGTGSNAVSSRSHGFIAVEVKKRHKARIPGPWSSSTLTIVDLAGSERARTAKTAGATLAEAGKINESLMYLGQCMQMQSDHANAPNSVVVPFRQCKLTELLFGNSVTTKHRHKAPQKSTMIVTADPLGDYNATSQILRYSALAREVTVPRMPSLASTIVSGTSRPSTRQAHNTDHPTSSALQEELELALATVADLRQQLEVMRLLLADETKRREEAENSWRVAEARANEIEVELRDELCNEYEQRLLVESRRWRAARDAEIETQEGFVDQKLTILAETMEENEENLAEENSKLKKKIAALEKASVPAQRSPSKKMRTLKTPSKKWNSIINLGLGDTMTSKSRLKALSEQLSVARPDPGQFEDIPRIATIAGPSTGPRTKDKVVIITGGNSPLGIGRATAHLFAANGAKAIFLCDLTTTHLETHKRELNSLYPNVDIHTCGIDASSEPAVAGVVDSALAKYGRLDVFFANAGVNVTRTSVLDSTVEDFMEIMRINALSVFLAVKHGARGMLVTSSEKPYPGGSVIGTASSAGLRSNAGPTDYSASKAAVVSIVQTACYQLAGTGIRCNALCPGLIETGITKEVYDLARKKGTEGRIGQLNPLRRGGIADEIARVALFLGSDEASYVNGQAWAVCGGLTAGHPYVPGKLA</sequence>
<gene>
    <name evidence="11" type="ORF">K470DRAFT_271740</name>
</gene>
<dbReference type="GO" id="GO:0005524">
    <property type="term" value="F:ATP binding"/>
    <property type="evidence" value="ECO:0007669"/>
    <property type="project" value="UniProtKB-KW"/>
</dbReference>
<reference evidence="11" key="1">
    <citation type="journal article" date="2020" name="Stud. Mycol.">
        <title>101 Dothideomycetes genomes: a test case for predicting lifestyles and emergence of pathogens.</title>
        <authorList>
            <person name="Haridas S."/>
            <person name="Albert R."/>
            <person name="Binder M."/>
            <person name="Bloem J."/>
            <person name="Labutti K."/>
            <person name="Salamov A."/>
            <person name="Andreopoulos B."/>
            <person name="Baker S."/>
            <person name="Barry K."/>
            <person name="Bills G."/>
            <person name="Bluhm B."/>
            <person name="Cannon C."/>
            <person name="Castanera R."/>
            <person name="Culley D."/>
            <person name="Daum C."/>
            <person name="Ezra D."/>
            <person name="Gonzalez J."/>
            <person name="Henrissat B."/>
            <person name="Kuo A."/>
            <person name="Liang C."/>
            <person name="Lipzen A."/>
            <person name="Lutzoni F."/>
            <person name="Magnuson J."/>
            <person name="Mondo S."/>
            <person name="Nolan M."/>
            <person name="Ohm R."/>
            <person name="Pangilinan J."/>
            <person name="Park H.-J."/>
            <person name="Ramirez L."/>
            <person name="Alfaro M."/>
            <person name="Sun H."/>
            <person name="Tritt A."/>
            <person name="Yoshinaga Y."/>
            <person name="Zwiers L.-H."/>
            <person name="Turgeon B."/>
            <person name="Goodwin S."/>
            <person name="Spatafora J."/>
            <person name="Crous P."/>
            <person name="Grigoriev I."/>
        </authorList>
    </citation>
    <scope>NUCLEOTIDE SEQUENCE</scope>
    <source>
        <strain evidence="11">CBS 480.64</strain>
    </source>
</reference>
<dbReference type="GO" id="GO:0003777">
    <property type="term" value="F:microtubule motor activity"/>
    <property type="evidence" value="ECO:0007669"/>
    <property type="project" value="InterPro"/>
</dbReference>
<dbReference type="PROSITE" id="PS50067">
    <property type="entry name" value="KINESIN_MOTOR_2"/>
    <property type="match status" value="1"/>
</dbReference>
<protein>
    <recommendedName>
        <fullName evidence="7">Kinesin-like protein</fullName>
    </recommendedName>
</protein>
<feature type="region of interest" description="Disordered" evidence="9">
    <location>
        <begin position="457"/>
        <end position="477"/>
    </location>
</feature>
<dbReference type="SUPFAM" id="SSF51735">
    <property type="entry name" value="NAD(P)-binding Rossmann-fold domains"/>
    <property type="match status" value="1"/>
</dbReference>
<keyword evidence="2 7" id="KW-0547">Nucleotide-binding</keyword>
<keyword evidence="1 7" id="KW-0493">Microtubule</keyword>
<evidence type="ECO:0000313" key="11">
    <source>
        <dbReference type="EMBL" id="KAF2859299.1"/>
    </source>
</evidence>
<dbReference type="Pfam" id="PF00225">
    <property type="entry name" value="Kinesin"/>
    <property type="match status" value="1"/>
</dbReference>
<dbReference type="GO" id="GO:0016887">
    <property type="term" value="F:ATP hydrolysis activity"/>
    <property type="evidence" value="ECO:0007669"/>
    <property type="project" value="TreeGrafter"/>
</dbReference>
<dbReference type="Proteomes" id="UP000799421">
    <property type="component" value="Unassembled WGS sequence"/>
</dbReference>
<evidence type="ECO:0000256" key="2">
    <source>
        <dbReference type="ARBA" id="ARBA00022741"/>
    </source>
</evidence>
<comment type="similarity">
    <text evidence="6 7">Belongs to the TRAFAC class myosin-kinesin ATPase superfamily. Kinesin family.</text>
</comment>
<evidence type="ECO:0000256" key="6">
    <source>
        <dbReference type="PROSITE-ProRule" id="PRU00283"/>
    </source>
</evidence>
<dbReference type="PANTHER" id="PTHR24115:SF1008">
    <property type="entry name" value="KINESIN-LIKE PROTEIN SUBITO"/>
    <property type="match status" value="1"/>
</dbReference>
<comment type="caution">
    <text evidence="6">Lacks conserved residue(s) required for the propagation of feature annotation.</text>
</comment>
<dbReference type="GO" id="GO:0008017">
    <property type="term" value="F:microtubule binding"/>
    <property type="evidence" value="ECO:0007669"/>
    <property type="project" value="InterPro"/>
</dbReference>
<dbReference type="Pfam" id="PF13561">
    <property type="entry name" value="adh_short_C2"/>
    <property type="match status" value="1"/>
</dbReference>
<dbReference type="GO" id="GO:0005874">
    <property type="term" value="C:microtubule"/>
    <property type="evidence" value="ECO:0007669"/>
    <property type="project" value="UniProtKB-KW"/>
</dbReference>
<evidence type="ECO:0000256" key="3">
    <source>
        <dbReference type="ARBA" id="ARBA00022840"/>
    </source>
</evidence>
<dbReference type="GO" id="GO:0005871">
    <property type="term" value="C:kinesin complex"/>
    <property type="evidence" value="ECO:0007669"/>
    <property type="project" value="TreeGrafter"/>
</dbReference>
<dbReference type="InterPro" id="IPR036291">
    <property type="entry name" value="NAD(P)-bd_dom_sf"/>
</dbReference>
<evidence type="ECO:0000256" key="9">
    <source>
        <dbReference type="SAM" id="MobiDB-lite"/>
    </source>
</evidence>
<dbReference type="SUPFAM" id="SSF52540">
    <property type="entry name" value="P-loop containing nucleoside triphosphate hydrolases"/>
    <property type="match status" value="1"/>
</dbReference>
<accession>A0A6A7BX62</accession>
<dbReference type="EMBL" id="MU005995">
    <property type="protein sequence ID" value="KAF2859299.1"/>
    <property type="molecule type" value="Genomic_DNA"/>
</dbReference>
<keyword evidence="3 7" id="KW-0067">ATP-binding</keyword>
<dbReference type="GO" id="GO:0005634">
    <property type="term" value="C:nucleus"/>
    <property type="evidence" value="ECO:0007669"/>
    <property type="project" value="TreeGrafter"/>
</dbReference>
<dbReference type="InterPro" id="IPR027417">
    <property type="entry name" value="P-loop_NTPase"/>
</dbReference>
<dbReference type="GO" id="GO:0007018">
    <property type="term" value="P:microtubule-based movement"/>
    <property type="evidence" value="ECO:0007669"/>
    <property type="project" value="InterPro"/>
</dbReference>
<dbReference type="FunFam" id="3.40.50.720:FF:000084">
    <property type="entry name" value="Short-chain dehydrogenase reductase"/>
    <property type="match status" value="1"/>
</dbReference>
<organism evidence="11 12">
    <name type="scientific">Piedraia hortae CBS 480.64</name>
    <dbReference type="NCBI Taxonomy" id="1314780"/>
    <lineage>
        <taxon>Eukaryota</taxon>
        <taxon>Fungi</taxon>
        <taxon>Dikarya</taxon>
        <taxon>Ascomycota</taxon>
        <taxon>Pezizomycotina</taxon>
        <taxon>Dothideomycetes</taxon>
        <taxon>Dothideomycetidae</taxon>
        <taxon>Capnodiales</taxon>
        <taxon>Piedraiaceae</taxon>
        <taxon>Piedraia</taxon>
    </lineage>
</organism>
<feature type="domain" description="Kinesin motor" evidence="10">
    <location>
        <begin position="10"/>
        <end position="445"/>
    </location>
</feature>
<dbReference type="CDD" id="cd05233">
    <property type="entry name" value="SDR_c"/>
    <property type="match status" value="1"/>
</dbReference>
<dbReference type="InterPro" id="IPR019821">
    <property type="entry name" value="Kinesin_motor_CS"/>
</dbReference>
<dbReference type="PROSITE" id="PS00411">
    <property type="entry name" value="KINESIN_MOTOR_1"/>
    <property type="match status" value="1"/>
</dbReference>
<proteinExistence type="inferred from homology"/>
<dbReference type="OrthoDB" id="123929at2759"/>
<feature type="coiled-coil region" evidence="8">
    <location>
        <begin position="571"/>
        <end position="602"/>
    </location>
</feature>
<evidence type="ECO:0000256" key="8">
    <source>
        <dbReference type="SAM" id="Coils"/>
    </source>
</evidence>
<evidence type="ECO:0000313" key="12">
    <source>
        <dbReference type="Proteomes" id="UP000799421"/>
    </source>
</evidence>
<name>A0A6A7BX62_9PEZI</name>
<dbReference type="InterPro" id="IPR001752">
    <property type="entry name" value="Kinesin_motor_dom"/>
</dbReference>
<evidence type="ECO:0000256" key="1">
    <source>
        <dbReference type="ARBA" id="ARBA00022701"/>
    </source>
</evidence>
<evidence type="ECO:0000259" key="10">
    <source>
        <dbReference type="PROSITE" id="PS50067"/>
    </source>
</evidence>
<evidence type="ECO:0000256" key="4">
    <source>
        <dbReference type="ARBA" id="ARBA00022857"/>
    </source>
</evidence>
<dbReference type="Gene3D" id="3.40.50.720">
    <property type="entry name" value="NAD(P)-binding Rossmann-like Domain"/>
    <property type="match status" value="1"/>
</dbReference>
<dbReference type="Gene3D" id="3.40.850.10">
    <property type="entry name" value="Kinesin motor domain"/>
    <property type="match status" value="1"/>
</dbReference>
<feature type="coiled-coil region" evidence="8">
    <location>
        <begin position="477"/>
        <end position="532"/>
    </location>
</feature>
<keyword evidence="8" id="KW-0175">Coiled coil</keyword>
<keyword evidence="11" id="KW-0378">Hydrolase</keyword>